<comment type="catalytic activity">
    <reaction evidence="14 15">
        <text>2 reduced [adrenodoxin] + NADP(+) + H(+) = 2 oxidized [adrenodoxin] + NADPH</text>
        <dbReference type="Rhea" id="RHEA:42312"/>
        <dbReference type="Rhea" id="RHEA-COMP:9998"/>
        <dbReference type="Rhea" id="RHEA-COMP:9999"/>
        <dbReference type="ChEBI" id="CHEBI:15378"/>
        <dbReference type="ChEBI" id="CHEBI:33737"/>
        <dbReference type="ChEBI" id="CHEBI:33738"/>
        <dbReference type="ChEBI" id="CHEBI:57783"/>
        <dbReference type="ChEBI" id="CHEBI:58349"/>
        <dbReference type="EC" id="1.18.1.6"/>
    </reaction>
</comment>
<feature type="binding site" evidence="16">
    <location>
        <position position="423"/>
    </location>
    <ligand>
        <name>FAD</name>
        <dbReference type="ChEBI" id="CHEBI:57692"/>
    </ligand>
</feature>
<evidence type="ECO:0000256" key="10">
    <source>
        <dbReference type="ARBA" id="ARBA00022946"/>
    </source>
</evidence>
<evidence type="ECO:0000313" key="19">
    <source>
        <dbReference type="EMBL" id="CAI9103394.1"/>
    </source>
</evidence>
<reference evidence="19" key="1">
    <citation type="submission" date="2023-03" db="EMBL/GenBank/DDBJ databases">
        <authorList>
            <person name="Julca I."/>
        </authorList>
    </citation>
    <scope>NUCLEOTIDE SEQUENCE</scope>
</reference>
<dbReference type="Pfam" id="PF07992">
    <property type="entry name" value="Pyr_redox_2"/>
    <property type="match status" value="1"/>
</dbReference>
<keyword evidence="20" id="KW-1185">Reference proteome</keyword>
<keyword evidence="8 15" id="KW-0274">FAD</keyword>
<name>A0AAV1D6B0_OLDCO</name>
<dbReference type="GO" id="GO:0016491">
    <property type="term" value="F:oxidoreductase activity"/>
    <property type="evidence" value="ECO:0007669"/>
    <property type="project" value="UniProtKB-KW"/>
</dbReference>
<evidence type="ECO:0000313" key="20">
    <source>
        <dbReference type="Proteomes" id="UP001161247"/>
    </source>
</evidence>
<keyword evidence="12 15" id="KW-0560">Oxidoreductase</keyword>
<dbReference type="InterPro" id="IPR023753">
    <property type="entry name" value="FAD/NAD-binding_dom"/>
</dbReference>
<dbReference type="EC" id="1.18.1.6" evidence="4 15"/>
<dbReference type="Gene3D" id="3.50.50.60">
    <property type="entry name" value="FAD/NAD(P)-binding domain"/>
    <property type="match status" value="1"/>
</dbReference>
<evidence type="ECO:0000256" key="8">
    <source>
        <dbReference type="ARBA" id="ARBA00022827"/>
    </source>
</evidence>
<dbReference type="PIRSF" id="PIRSF000362">
    <property type="entry name" value="FNR"/>
    <property type="match status" value="1"/>
</dbReference>
<sequence length="520" mass="57306">MILRPFSHPILPVITKLAFLNIKFQPGRKMANVSMAMKQFSRRISTISSNNNPFSVCVVGSGPAGFYTAEKILKKHEEARVDIIDRLPTPFGLVRSGVAPDHPETKIVMNQFSRVVQNDRCSFFGNVALGSSVSLSELRDFYDVVVLAYGAESDRVLGVPGEDLKGIYSAREFVWWYNGHPDYSQLDPDLKSNDTAVVLGQGNVALDVARILLRPTAELASTDIASHAVAALEESCVRKVYLVGRRGPVQAACTAKELRELLGTKGLSVNINEADLAKTPADEEELRNNRIHRRIYELLSKAASSGASTSSAERQLNFVFFRKPDRFLESDTRSGCVAGVRLEKTVVRENGGKQVAIGTGDFEEIQSGLVLKSIGYKSVPVDGLPFDHNRGVVPNIEGRVTSDDASAADGLQQFEKGLYVCGWLKRGPTGIIATNLYCAEGTVNSISEDIEKGVLTPLSISTRKPGREGLLQLLDSKNIRYVPFESWEKIDNEEKRQGWLKNKPREKLTTWTELMKTASD</sequence>
<feature type="binding site" evidence="17">
    <location>
        <position position="257"/>
    </location>
    <ligand>
        <name>NADP(+)</name>
        <dbReference type="ChEBI" id="CHEBI:58349"/>
    </ligand>
</feature>
<organism evidence="19 20">
    <name type="scientific">Oldenlandia corymbosa var. corymbosa</name>
    <dbReference type="NCBI Taxonomy" id="529605"/>
    <lineage>
        <taxon>Eukaryota</taxon>
        <taxon>Viridiplantae</taxon>
        <taxon>Streptophyta</taxon>
        <taxon>Embryophyta</taxon>
        <taxon>Tracheophyta</taxon>
        <taxon>Spermatophyta</taxon>
        <taxon>Magnoliopsida</taxon>
        <taxon>eudicotyledons</taxon>
        <taxon>Gunneridae</taxon>
        <taxon>Pentapetalae</taxon>
        <taxon>asterids</taxon>
        <taxon>lamiids</taxon>
        <taxon>Gentianales</taxon>
        <taxon>Rubiaceae</taxon>
        <taxon>Rubioideae</taxon>
        <taxon>Spermacoceae</taxon>
        <taxon>Hedyotis-Oldenlandia complex</taxon>
        <taxon>Oldenlandia</taxon>
    </lineage>
</organism>
<dbReference type="InterPro" id="IPR055275">
    <property type="entry name" value="Ferredox_Rdtase"/>
</dbReference>
<feature type="binding site" evidence="16">
    <location>
        <position position="129"/>
    </location>
    <ligand>
        <name>FAD</name>
        <dbReference type="ChEBI" id="CHEBI:57692"/>
    </ligand>
</feature>
<feature type="binding site" evidence="16">
    <location>
        <position position="93"/>
    </location>
    <ligand>
        <name>FAD</name>
        <dbReference type="ChEBI" id="CHEBI:57692"/>
    </ligand>
</feature>
<dbReference type="InterPro" id="IPR021163">
    <property type="entry name" value="Ferredox_Rdtase_adrenod"/>
</dbReference>
<evidence type="ECO:0000256" key="17">
    <source>
        <dbReference type="PIRSR" id="PIRSR000362-2"/>
    </source>
</evidence>
<dbReference type="AlphaFoldDB" id="A0AAV1D6B0"/>
<proteinExistence type="inferred from homology"/>
<evidence type="ECO:0000256" key="6">
    <source>
        <dbReference type="ARBA" id="ARBA00022448"/>
    </source>
</evidence>
<dbReference type="PRINTS" id="PR00419">
    <property type="entry name" value="ADXRDTASE"/>
</dbReference>
<feature type="binding site" evidence="17">
    <location>
        <position position="430"/>
    </location>
    <ligand>
        <name>NADP(+)</name>
        <dbReference type="ChEBI" id="CHEBI:58349"/>
    </ligand>
</feature>
<evidence type="ECO:0000256" key="1">
    <source>
        <dbReference type="ARBA" id="ARBA00001974"/>
    </source>
</evidence>
<dbReference type="FunFam" id="3.50.50.60:FF:000036">
    <property type="entry name" value="NADPH:adrenodoxin oxidoreductase, mitochondrial"/>
    <property type="match status" value="1"/>
</dbReference>
<evidence type="ECO:0000259" key="18">
    <source>
        <dbReference type="Pfam" id="PF07992"/>
    </source>
</evidence>
<feature type="binding site" evidence="16">
    <location>
        <begin position="430"/>
        <end position="432"/>
    </location>
    <ligand>
        <name>FAD</name>
        <dbReference type="ChEBI" id="CHEBI:57692"/>
    </ligand>
</feature>
<keyword evidence="13 15" id="KW-0496">Mitochondrion</keyword>
<keyword evidence="6" id="KW-0813">Transport</keyword>
<keyword evidence="10" id="KW-0809">Transit peptide</keyword>
<evidence type="ECO:0000256" key="7">
    <source>
        <dbReference type="ARBA" id="ARBA00022630"/>
    </source>
</evidence>
<keyword evidence="7 15" id="KW-0285">Flavoprotein</keyword>
<dbReference type="GO" id="GO:0005739">
    <property type="term" value="C:mitochondrion"/>
    <property type="evidence" value="ECO:0007669"/>
    <property type="project" value="UniProtKB-SubCell"/>
</dbReference>
<dbReference type="PANTHER" id="PTHR48467:SF1">
    <property type="entry name" value="GLUTAMATE SYNTHASE 1 [NADH], CHLOROPLASTIC-LIKE"/>
    <property type="match status" value="1"/>
</dbReference>
<keyword evidence="11" id="KW-0249">Electron transport</keyword>
<dbReference type="InterPro" id="IPR036188">
    <property type="entry name" value="FAD/NAD-bd_sf"/>
</dbReference>
<evidence type="ECO:0000256" key="14">
    <source>
        <dbReference type="ARBA" id="ARBA00048933"/>
    </source>
</evidence>
<feature type="binding site" evidence="16">
    <location>
        <position position="64"/>
    </location>
    <ligand>
        <name>FAD</name>
        <dbReference type="ChEBI" id="CHEBI:57692"/>
    </ligand>
</feature>
<evidence type="ECO:0000256" key="12">
    <source>
        <dbReference type="ARBA" id="ARBA00023002"/>
    </source>
</evidence>
<dbReference type="Proteomes" id="UP001161247">
    <property type="component" value="Chromosome 4"/>
</dbReference>
<comment type="subcellular location">
    <subcellularLocation>
        <location evidence="2 15">Mitochondrion</location>
    </subcellularLocation>
</comment>
<evidence type="ECO:0000256" key="16">
    <source>
        <dbReference type="PIRSR" id="PIRSR000362-1"/>
    </source>
</evidence>
<evidence type="ECO:0000256" key="2">
    <source>
        <dbReference type="ARBA" id="ARBA00004173"/>
    </source>
</evidence>
<evidence type="ECO:0000256" key="15">
    <source>
        <dbReference type="PIRNR" id="PIRNR000362"/>
    </source>
</evidence>
<evidence type="ECO:0000256" key="9">
    <source>
        <dbReference type="ARBA" id="ARBA00022857"/>
    </source>
</evidence>
<accession>A0AAV1D6B0</accession>
<evidence type="ECO:0000256" key="5">
    <source>
        <dbReference type="ARBA" id="ARBA00016287"/>
    </source>
</evidence>
<comment type="similarity">
    <text evidence="3 15">Belongs to the ferredoxin--NADP reductase type 1 family.</text>
</comment>
<feature type="domain" description="FAD/NAD(P)-binding" evidence="18">
    <location>
        <begin position="55"/>
        <end position="217"/>
    </location>
</feature>
<keyword evidence="9 15" id="KW-0521">NADP</keyword>
<dbReference type="Gene3D" id="3.40.50.720">
    <property type="entry name" value="NAD(P)-binding Rossmann-like Domain"/>
    <property type="match status" value="1"/>
</dbReference>
<feature type="binding site" evidence="17">
    <location>
        <begin position="201"/>
        <end position="204"/>
    </location>
    <ligand>
        <name>NADP(+)</name>
        <dbReference type="ChEBI" id="CHEBI:58349"/>
    </ligand>
</feature>
<dbReference type="PANTHER" id="PTHR48467">
    <property type="entry name" value="GLUTAMATE SYNTHASE 1 [NADH], CHLOROPLASTIC-LIKE"/>
    <property type="match status" value="1"/>
</dbReference>
<gene>
    <name evidence="19" type="ORF">OLC1_LOCUS12577</name>
</gene>
<dbReference type="SUPFAM" id="SSF51971">
    <property type="entry name" value="Nucleotide-binding domain"/>
    <property type="match status" value="1"/>
</dbReference>
<evidence type="ECO:0000256" key="11">
    <source>
        <dbReference type="ARBA" id="ARBA00022982"/>
    </source>
</evidence>
<comment type="cofactor">
    <cofactor evidence="1 15 16">
        <name>FAD</name>
        <dbReference type="ChEBI" id="CHEBI:57692"/>
    </cofactor>
</comment>
<evidence type="ECO:0000256" key="13">
    <source>
        <dbReference type="ARBA" id="ARBA00023128"/>
    </source>
</evidence>
<protein>
    <recommendedName>
        <fullName evidence="5 15">NADPH:adrenodoxin oxidoreductase, mitochondrial</fullName>
        <ecNumber evidence="4 15">1.18.1.6</ecNumber>
    </recommendedName>
</protein>
<dbReference type="EMBL" id="OX459121">
    <property type="protein sequence ID" value="CAI9103394.1"/>
    <property type="molecule type" value="Genomic_DNA"/>
</dbReference>
<evidence type="ECO:0000256" key="3">
    <source>
        <dbReference type="ARBA" id="ARBA00008312"/>
    </source>
</evidence>
<feature type="binding site" evidence="17">
    <location>
        <begin position="245"/>
        <end position="246"/>
    </location>
    <ligand>
        <name>NADP(+)</name>
        <dbReference type="ChEBI" id="CHEBI:58349"/>
    </ligand>
</feature>
<evidence type="ECO:0000256" key="4">
    <source>
        <dbReference type="ARBA" id="ARBA00013219"/>
    </source>
</evidence>